<gene>
    <name evidence="3" type="ORF">LMG28140_05532</name>
</gene>
<dbReference type="InterPro" id="IPR028098">
    <property type="entry name" value="Glyco_trans_4-like_N"/>
</dbReference>
<dbReference type="Pfam" id="PF13439">
    <property type="entry name" value="Glyco_transf_4"/>
    <property type="match status" value="1"/>
</dbReference>
<dbReference type="EMBL" id="CAJHCP010000014">
    <property type="protein sequence ID" value="CAD6554781.1"/>
    <property type="molecule type" value="Genomic_DNA"/>
</dbReference>
<evidence type="ECO:0000313" key="3">
    <source>
        <dbReference type="EMBL" id="CAD6554781.1"/>
    </source>
</evidence>
<organism evidence="3 4">
    <name type="scientific">Paraburkholderia metrosideri</name>
    <dbReference type="NCBI Taxonomy" id="580937"/>
    <lineage>
        <taxon>Bacteria</taxon>
        <taxon>Pseudomonadati</taxon>
        <taxon>Pseudomonadota</taxon>
        <taxon>Betaproteobacteria</taxon>
        <taxon>Burkholderiales</taxon>
        <taxon>Burkholderiaceae</taxon>
        <taxon>Paraburkholderia</taxon>
    </lineage>
</organism>
<dbReference type="Proteomes" id="UP000598032">
    <property type="component" value="Unassembled WGS sequence"/>
</dbReference>
<evidence type="ECO:0000259" key="1">
    <source>
        <dbReference type="Pfam" id="PF00534"/>
    </source>
</evidence>
<dbReference type="RefSeq" id="WP_236592411.1">
    <property type="nucleotide sequence ID" value="NZ_CAJHCP010000014.1"/>
</dbReference>
<dbReference type="Pfam" id="PF00534">
    <property type="entry name" value="Glycos_transf_1"/>
    <property type="match status" value="1"/>
</dbReference>
<evidence type="ECO:0000259" key="2">
    <source>
        <dbReference type="Pfam" id="PF13439"/>
    </source>
</evidence>
<protein>
    <recommendedName>
        <fullName evidence="5">Glycosyl transferase group 1</fullName>
    </recommendedName>
</protein>
<feature type="domain" description="Glycosyl transferase family 1" evidence="1">
    <location>
        <begin position="523"/>
        <end position="659"/>
    </location>
</feature>
<evidence type="ECO:0000313" key="4">
    <source>
        <dbReference type="Proteomes" id="UP000598032"/>
    </source>
</evidence>
<reference evidence="3 4" key="1">
    <citation type="submission" date="2020-10" db="EMBL/GenBank/DDBJ databases">
        <authorList>
            <person name="Peeters C."/>
        </authorList>
    </citation>
    <scope>NUCLEOTIDE SEQUENCE [LARGE SCALE GENOMIC DNA]</scope>
    <source>
        <strain evidence="3 4">LMG 28140</strain>
    </source>
</reference>
<dbReference type="InterPro" id="IPR001296">
    <property type="entry name" value="Glyco_trans_1"/>
</dbReference>
<evidence type="ECO:0008006" key="5">
    <source>
        <dbReference type="Google" id="ProtNLM"/>
    </source>
</evidence>
<dbReference type="PANTHER" id="PTHR12526">
    <property type="entry name" value="GLYCOSYLTRANSFERASE"/>
    <property type="match status" value="1"/>
</dbReference>
<keyword evidence="4" id="KW-1185">Reference proteome</keyword>
<dbReference type="SUPFAM" id="SSF53756">
    <property type="entry name" value="UDP-Glycosyltransferase/glycogen phosphorylase"/>
    <property type="match status" value="1"/>
</dbReference>
<sequence>MKEQSNQRGSSTVDLTDLSGTVPRQHGIQMTDDRRDTAHGIQSAVVTPEDEALAQVKDELAHLVAEATTVQAAQKALDHVEALAQTYLGDWTVRFMRMQLKEAAGHTDHMFAQWSELLTQQPENIRIVRYCASHLVREHRNADALALVDEYMPEALDDPRLGLARAELLADIRAHEASDALFGKLIELHNRRDLRVALAKRLSKRGFLADAIETLAPVSASLAPESKAGQLAESLADDYAFFQRFEPKSGLLGQDIKIVAMKHAILSFRHRVLPQLAADHAPSIALLTGSLGPGGAERQLTRLACNLQKLADGVKEATSLKPAAVEVLVKQYREAASSGKNQRLDFFADSLREAGVALTEINSLAPVSVVHQPIDNPSLRRLLEKLPAPVHYGVTRLAPHLRERKFDVVSLWQDGTCLFGALAALLAGVPVIHLVFRGLPPSIRKERHRPEYDVLYRALAQVPGVQFCSNSRTAAEEYARWLDLPLTRFQILYNGVPDINTTAPAEEQARWEAFAARTSDATETIGGVFRFEPDKRPLSWIKLAARYLKRRPQARFVIVGDGRLQESAVALAAELGVVDRLLLVGLSSHVGYWYSKMDAKVLLSRYEGLPNVLIEAQMLGIATLSTPAGGAGECFVNGVTGHLLECAEHPDLNMACEKLATMIDGFQADGSAREHARHRARMLFSVDAMIERFSLLCLPTENSDEISDGDLAIKPLDAGLRPHHLQ</sequence>
<accession>A0ABM8P2Y3</accession>
<dbReference type="CDD" id="cd03811">
    <property type="entry name" value="GT4_GT28_WabH-like"/>
    <property type="match status" value="1"/>
</dbReference>
<proteinExistence type="predicted"/>
<name>A0ABM8P2Y3_9BURK</name>
<feature type="domain" description="Glycosyltransferase subfamily 4-like N-terminal" evidence="2">
    <location>
        <begin position="374"/>
        <end position="496"/>
    </location>
</feature>
<comment type="caution">
    <text evidence="3">The sequence shown here is derived from an EMBL/GenBank/DDBJ whole genome shotgun (WGS) entry which is preliminary data.</text>
</comment>
<dbReference type="Gene3D" id="3.40.50.2000">
    <property type="entry name" value="Glycogen Phosphorylase B"/>
    <property type="match status" value="2"/>
</dbReference>